<dbReference type="FunCoup" id="W5MMM0">
    <property type="interactions" value="403"/>
</dbReference>
<reference evidence="2" key="2">
    <citation type="submission" date="2025-08" db="UniProtKB">
        <authorList>
            <consortium name="Ensembl"/>
        </authorList>
    </citation>
    <scope>IDENTIFICATION</scope>
</reference>
<sequence length="1051" mass="119213">MTFQGLWCFRFVNKQRLKMKALIFPRCVPLLYLVLFVLLPCGADSLQPTDEVVFLNPPEEPVSGYSLQVLYSCSHTAVVHLEALASSESRDVLSVFHRRWSCRPGPSQIRVVSLDLPDWLVYRADWKIRGSAWVLSVMLRVWVTADGIPGSYQNAAARALIVLHPVAPYVRPMKVHQLCPRWDVELLWKISKDDIPQCQAEEEVSHFLTFVYASTGENFGIIRTLKRYSSKVLERLRQQSISFPWCVFSIWIYMTQPCKQHFCGLLHHVDANSNYASPVIFITDAGLIHVQLHGKSEKATAFLSTFRVPRNQWCRIDTELKGNEVTLRMKCSNEPQYAVHITSYTSMDVILLDDTDGFFVLGGGQFVRGIEGFYGPAVYYRNRLPSVSELPNTSLPDPIKSVNLTGWFNSCWQFKQQLLLRMNIRRVRSQLEQQSDDCVDVYSIWIYREERAVAMSQCFHWEGPVPKHQRLATRLIETLAAGIVLWKDKLRIVGRALYSQALRRLTREGGTERIRVLMPLLLQAGCLGDNRALFLGSVLYHTDLGIEKKPSKALLLSLLAAQQDWRLALLRLGHLHHTGEPGFPLDLALAYAYYSNIAAQTSSDQQDPSPKQVFVESVFLNEEDVLKLQTHENDDLFFWLKFQAQNGVVDAQQALGRMLFWGQQGVSPDLRAAVKYYERGAIKLEDPVSMYDYAIVLLKGQGVEQDIPKAVKFLKKAAQEDFVPAINALGWYYEQYEQDYKQAVELWERADSMGSPEAALNLGVLHSQGLYPGKPIDQFKAYTCYLRSAQRGHIDGAIQLAQVWMQGIPGRVSRVPLDAVRWAKWASEQNGYLGAVLRKALGAYLRQDWSAALIHYLMAAESGFTAAQFNVGYLCEHNHGGLLSPAFVSECMWRYYNLSTQSQDPVPYALIKMGDLFYAGHKLRKRDVGAAAELYKQAALRNDPQGWYSLGLLVQEGVALPGPFLVELDLSESHRDDNYTLLTALYRRCRDHEDDDSYLPCSLALLSVHLQFLWNLHSATLQYFTTVALAIISILTLLRLRGAVTFNGQAA</sequence>
<dbReference type="SUPFAM" id="SSF81901">
    <property type="entry name" value="HCP-like"/>
    <property type="match status" value="3"/>
</dbReference>
<dbReference type="GeneID" id="102692065"/>
<dbReference type="STRING" id="7918.ENSLOCP00000009629"/>
<dbReference type="AlphaFoldDB" id="W5MMM0"/>
<dbReference type="GeneTree" id="ENSGT00940000165744"/>
<accession>W5MMM0</accession>
<dbReference type="InParanoid" id="W5MMM0"/>
<keyword evidence="1" id="KW-1133">Transmembrane helix</keyword>
<dbReference type="Gene3D" id="1.25.40.10">
    <property type="entry name" value="Tetratricopeptide repeat domain"/>
    <property type="match status" value="3"/>
</dbReference>
<dbReference type="PANTHER" id="PTHR44444:SF4">
    <property type="entry name" value="PROTEIN SEL-1 HOMOLOG 3 ISOFORM X1"/>
    <property type="match status" value="1"/>
</dbReference>
<name>W5MMM0_LEPOC</name>
<dbReference type="Pfam" id="PF08238">
    <property type="entry name" value="Sel1"/>
    <property type="match status" value="9"/>
</dbReference>
<dbReference type="Bgee" id="ENSLOCG00000007930">
    <property type="expression patterns" value="Expressed in ovary and 7 other cell types or tissues"/>
</dbReference>
<dbReference type="KEGG" id="loc:102692065"/>
<dbReference type="OMA" id="PTPQQTF"/>
<dbReference type="OrthoDB" id="272077at2759"/>
<dbReference type="InterPro" id="IPR006597">
    <property type="entry name" value="Sel1-like"/>
</dbReference>
<dbReference type="SMART" id="SM00671">
    <property type="entry name" value="SEL1"/>
    <property type="match status" value="8"/>
</dbReference>
<keyword evidence="1" id="KW-0812">Transmembrane</keyword>
<evidence type="ECO:0000256" key="1">
    <source>
        <dbReference type="SAM" id="Phobius"/>
    </source>
</evidence>
<evidence type="ECO:0000313" key="2">
    <source>
        <dbReference type="Ensembl" id="ENSLOCP00000009629.1"/>
    </source>
</evidence>
<dbReference type="InterPro" id="IPR011990">
    <property type="entry name" value="TPR-like_helical_dom_sf"/>
</dbReference>
<reference evidence="2" key="3">
    <citation type="submission" date="2025-09" db="UniProtKB">
        <authorList>
            <consortium name="Ensembl"/>
        </authorList>
    </citation>
    <scope>IDENTIFICATION</scope>
</reference>
<organism evidence="2 3">
    <name type="scientific">Lepisosteus oculatus</name>
    <name type="common">Spotted gar</name>
    <dbReference type="NCBI Taxonomy" id="7918"/>
    <lineage>
        <taxon>Eukaryota</taxon>
        <taxon>Metazoa</taxon>
        <taxon>Chordata</taxon>
        <taxon>Craniata</taxon>
        <taxon>Vertebrata</taxon>
        <taxon>Euteleostomi</taxon>
        <taxon>Actinopterygii</taxon>
        <taxon>Neopterygii</taxon>
        <taxon>Holostei</taxon>
        <taxon>Semionotiformes</taxon>
        <taxon>Lepisosteidae</taxon>
        <taxon>Lepisosteus</taxon>
    </lineage>
</organism>
<dbReference type="eggNOG" id="KOG1550">
    <property type="taxonomic scope" value="Eukaryota"/>
</dbReference>
<evidence type="ECO:0000313" key="3">
    <source>
        <dbReference type="Proteomes" id="UP000018468"/>
    </source>
</evidence>
<keyword evidence="3" id="KW-1185">Reference proteome</keyword>
<dbReference type="Ensembl" id="ENSLOCT00000009640.1">
    <property type="protein sequence ID" value="ENSLOCP00000009629.1"/>
    <property type="gene ID" value="ENSLOCG00000007930.1"/>
</dbReference>
<reference evidence="3" key="1">
    <citation type="submission" date="2011-12" db="EMBL/GenBank/DDBJ databases">
        <title>The Draft Genome of Lepisosteus oculatus.</title>
        <authorList>
            <consortium name="The Broad Institute Genome Assembly &amp; Analysis Group"/>
            <consortium name="Computational R&amp;D Group"/>
            <consortium name="and Sequencing Platform"/>
            <person name="Di Palma F."/>
            <person name="Alfoldi J."/>
            <person name="Johnson J."/>
            <person name="Berlin A."/>
            <person name="Gnerre S."/>
            <person name="Jaffe D."/>
            <person name="MacCallum I."/>
            <person name="Young S."/>
            <person name="Walker B.J."/>
            <person name="Lander E.S."/>
            <person name="Lindblad-Toh K."/>
        </authorList>
    </citation>
    <scope>NUCLEOTIDE SEQUENCE [LARGE SCALE GENOMIC DNA]</scope>
</reference>
<protein>
    <submittedName>
        <fullName evidence="2">Protein sel-1 homolog 3-like</fullName>
    </submittedName>
</protein>
<feature type="transmembrane region" description="Helical" evidence="1">
    <location>
        <begin position="1021"/>
        <end position="1040"/>
    </location>
</feature>
<dbReference type="HOGENOM" id="CLU_011209_0_0_1"/>
<dbReference type="PANTHER" id="PTHR44444">
    <property type="entry name" value="PROTEIN SEL-1 HOMOLOG 3"/>
    <property type="match status" value="1"/>
</dbReference>
<dbReference type="Proteomes" id="UP000018468">
    <property type="component" value="Linkage group LG3"/>
</dbReference>
<dbReference type="EMBL" id="AHAT01003022">
    <property type="status" value="NOT_ANNOTATED_CDS"/>
    <property type="molecule type" value="Genomic_DNA"/>
</dbReference>
<dbReference type="InterPro" id="IPR042756">
    <property type="entry name" value="Sel-1L3"/>
</dbReference>
<proteinExistence type="predicted"/>
<keyword evidence="1" id="KW-0472">Membrane</keyword>